<protein>
    <submittedName>
        <fullName evidence="1">Uncharacterized protein</fullName>
    </submittedName>
</protein>
<accession>A0A8R1UIJ7</accession>
<reference evidence="1" key="2">
    <citation type="submission" date="2022-06" db="UniProtKB">
        <authorList>
            <consortium name="EnsemblMetazoa"/>
        </authorList>
    </citation>
    <scope>IDENTIFICATION</scope>
    <source>
        <strain evidence="1">PS312</strain>
    </source>
</reference>
<sequence>MGSWTAQLLLKRMDSFIFRNSLHLTALIETFSTWKTTTGVAFPADVAITCDANTGGNATLIEVVYNIYRKGISLIALDPNYKSPIGG</sequence>
<keyword evidence="2" id="KW-1185">Reference proteome</keyword>
<gene>
    <name evidence="1" type="primary">WBGene00203910</name>
</gene>
<accession>A0A2A6BS88</accession>
<dbReference type="EnsemblMetazoa" id="PPA31045.1">
    <property type="protein sequence ID" value="PPA31045.1"/>
    <property type="gene ID" value="WBGene00203910"/>
</dbReference>
<evidence type="ECO:0000313" key="1">
    <source>
        <dbReference type="EnsemblMetazoa" id="PPA31045.1"/>
    </source>
</evidence>
<name>A0A2A6BS88_PRIPA</name>
<dbReference type="AlphaFoldDB" id="A0A2A6BS88"/>
<organism evidence="1 2">
    <name type="scientific">Pristionchus pacificus</name>
    <name type="common">Parasitic nematode worm</name>
    <dbReference type="NCBI Taxonomy" id="54126"/>
    <lineage>
        <taxon>Eukaryota</taxon>
        <taxon>Metazoa</taxon>
        <taxon>Ecdysozoa</taxon>
        <taxon>Nematoda</taxon>
        <taxon>Chromadorea</taxon>
        <taxon>Rhabditida</taxon>
        <taxon>Rhabditina</taxon>
        <taxon>Diplogasteromorpha</taxon>
        <taxon>Diplogasteroidea</taxon>
        <taxon>Neodiplogasteridae</taxon>
        <taxon>Pristionchus</taxon>
    </lineage>
</organism>
<reference evidence="2" key="1">
    <citation type="journal article" date="2008" name="Nat. Genet.">
        <title>The Pristionchus pacificus genome provides a unique perspective on nematode lifestyle and parasitism.</title>
        <authorList>
            <person name="Dieterich C."/>
            <person name="Clifton S.W."/>
            <person name="Schuster L.N."/>
            <person name="Chinwalla A."/>
            <person name="Delehaunty K."/>
            <person name="Dinkelacker I."/>
            <person name="Fulton L."/>
            <person name="Fulton R."/>
            <person name="Godfrey J."/>
            <person name="Minx P."/>
            <person name="Mitreva M."/>
            <person name="Roeseler W."/>
            <person name="Tian H."/>
            <person name="Witte H."/>
            <person name="Yang S.P."/>
            <person name="Wilson R.K."/>
            <person name="Sommer R.J."/>
        </authorList>
    </citation>
    <scope>NUCLEOTIDE SEQUENCE [LARGE SCALE GENOMIC DNA]</scope>
    <source>
        <strain evidence="2">PS312</strain>
    </source>
</reference>
<dbReference type="Proteomes" id="UP000005239">
    <property type="component" value="Unassembled WGS sequence"/>
</dbReference>
<evidence type="ECO:0000313" key="2">
    <source>
        <dbReference type="Proteomes" id="UP000005239"/>
    </source>
</evidence>
<proteinExistence type="predicted"/>